<reference evidence="7 8" key="1">
    <citation type="journal article" date="2009" name="Int. J. Syst. Evol. Microbiol.">
        <title>Transfer of Teichococcus ludipueritiae and Muricoccus roseus to the genus Roseomonas, as Roseomonas ludipueritiae comb. nov. and Roseomonas rosea comb. nov., respectively, and emended description of the genus Roseomonas.</title>
        <authorList>
            <person name="Sanchez-Porro C."/>
            <person name="Gallego V."/>
            <person name="Busse H.J."/>
            <person name="Kampfer P."/>
            <person name="Ventosa A."/>
        </authorList>
    </citation>
    <scope>NUCLEOTIDE SEQUENCE [LARGE SCALE GENOMIC DNA]</scope>
    <source>
        <strain evidence="7 8">DSM 14915</strain>
    </source>
</reference>
<accession>A0ABR7RDC5</accession>
<evidence type="ECO:0000313" key="7">
    <source>
        <dbReference type="EMBL" id="MBC9179693.1"/>
    </source>
</evidence>
<sequence>MPAETPPARDGADRRTELAADRTVLAAERTYAAWVRTGLTALAAGVGAKKVLGGVLPEWAVLATGSVLVLFGAFCFVAAVWREVWAGAPPPKPDVRRLPRVALIGLNGFLVLVCLGALLGVWFGRTGG</sequence>
<dbReference type="Proteomes" id="UP000603940">
    <property type="component" value="Unassembled WGS sequence"/>
</dbReference>
<keyword evidence="4 5" id="KW-0472">Membrane</keyword>
<feature type="transmembrane region" description="Helical" evidence="5">
    <location>
        <begin position="101"/>
        <end position="123"/>
    </location>
</feature>
<feature type="transmembrane region" description="Helical" evidence="5">
    <location>
        <begin position="59"/>
        <end position="81"/>
    </location>
</feature>
<dbReference type="InterPro" id="IPR003807">
    <property type="entry name" value="DUF202"/>
</dbReference>
<evidence type="ECO:0000256" key="4">
    <source>
        <dbReference type="ARBA" id="ARBA00023136"/>
    </source>
</evidence>
<dbReference type="EMBL" id="JACTUZ010000172">
    <property type="protein sequence ID" value="MBC9179693.1"/>
    <property type="molecule type" value="Genomic_DNA"/>
</dbReference>
<evidence type="ECO:0000313" key="8">
    <source>
        <dbReference type="Proteomes" id="UP000603940"/>
    </source>
</evidence>
<gene>
    <name evidence="7" type="ORF">IBL25_22370</name>
</gene>
<keyword evidence="2 5" id="KW-0812">Transmembrane</keyword>
<comment type="caution">
    <text evidence="7">The sequence shown here is derived from an EMBL/GenBank/DDBJ whole genome shotgun (WGS) entry which is preliminary data.</text>
</comment>
<proteinExistence type="predicted"/>
<evidence type="ECO:0000256" key="1">
    <source>
        <dbReference type="ARBA" id="ARBA00004127"/>
    </source>
</evidence>
<dbReference type="RefSeq" id="WP_187780705.1">
    <property type="nucleotide sequence ID" value="NZ_JACTUZ010000172.1"/>
</dbReference>
<keyword evidence="8" id="KW-1185">Reference proteome</keyword>
<evidence type="ECO:0000256" key="2">
    <source>
        <dbReference type="ARBA" id="ARBA00022692"/>
    </source>
</evidence>
<name>A0ABR7RDC5_9PROT</name>
<feature type="domain" description="DUF202" evidence="6">
    <location>
        <begin position="22"/>
        <end position="83"/>
    </location>
</feature>
<protein>
    <submittedName>
        <fullName evidence="7">DUF202 domain-containing protein</fullName>
    </submittedName>
</protein>
<evidence type="ECO:0000256" key="5">
    <source>
        <dbReference type="SAM" id="Phobius"/>
    </source>
</evidence>
<dbReference type="Pfam" id="PF02656">
    <property type="entry name" value="DUF202"/>
    <property type="match status" value="1"/>
</dbReference>
<comment type="subcellular location">
    <subcellularLocation>
        <location evidence="1">Endomembrane system</location>
        <topology evidence="1">Multi-pass membrane protein</topology>
    </subcellularLocation>
</comment>
<evidence type="ECO:0000259" key="6">
    <source>
        <dbReference type="Pfam" id="PF02656"/>
    </source>
</evidence>
<organism evidence="7 8">
    <name type="scientific">Pseudoroseomonas ludipueritiae</name>
    <dbReference type="NCBI Taxonomy" id="198093"/>
    <lineage>
        <taxon>Bacteria</taxon>
        <taxon>Pseudomonadati</taxon>
        <taxon>Pseudomonadota</taxon>
        <taxon>Alphaproteobacteria</taxon>
        <taxon>Acetobacterales</taxon>
        <taxon>Acetobacteraceae</taxon>
        <taxon>Pseudoroseomonas</taxon>
    </lineage>
</organism>
<evidence type="ECO:0000256" key="3">
    <source>
        <dbReference type="ARBA" id="ARBA00022989"/>
    </source>
</evidence>
<keyword evidence="3 5" id="KW-1133">Transmembrane helix</keyword>